<gene>
    <name evidence="1" type="ORF">DPX16_17388</name>
</gene>
<organism evidence="1 2">
    <name type="scientific">Anabarilius grahami</name>
    <name type="common">Kanglang fish</name>
    <name type="synonym">Barilius grahami</name>
    <dbReference type="NCBI Taxonomy" id="495550"/>
    <lineage>
        <taxon>Eukaryota</taxon>
        <taxon>Metazoa</taxon>
        <taxon>Chordata</taxon>
        <taxon>Craniata</taxon>
        <taxon>Vertebrata</taxon>
        <taxon>Euteleostomi</taxon>
        <taxon>Actinopterygii</taxon>
        <taxon>Neopterygii</taxon>
        <taxon>Teleostei</taxon>
        <taxon>Ostariophysi</taxon>
        <taxon>Cypriniformes</taxon>
        <taxon>Xenocyprididae</taxon>
        <taxon>Xenocypridinae</taxon>
        <taxon>Xenocypridinae incertae sedis</taxon>
        <taxon>Anabarilius</taxon>
    </lineage>
</organism>
<protein>
    <submittedName>
        <fullName evidence="1">Uncharacterized protein</fullName>
    </submittedName>
</protein>
<dbReference type="EMBL" id="RJVU01057109">
    <property type="protein sequence ID" value="ROK35645.1"/>
    <property type="molecule type" value="Genomic_DNA"/>
</dbReference>
<dbReference type="AlphaFoldDB" id="A0A3N0XYX6"/>
<evidence type="ECO:0000313" key="1">
    <source>
        <dbReference type="EMBL" id="ROK35645.1"/>
    </source>
</evidence>
<name>A0A3N0XYX6_ANAGA</name>
<evidence type="ECO:0000313" key="2">
    <source>
        <dbReference type="Proteomes" id="UP000281406"/>
    </source>
</evidence>
<comment type="caution">
    <text evidence="1">The sequence shown here is derived from an EMBL/GenBank/DDBJ whole genome shotgun (WGS) entry which is preliminary data.</text>
</comment>
<dbReference type="Proteomes" id="UP000281406">
    <property type="component" value="Unassembled WGS sequence"/>
</dbReference>
<accession>A0A3N0XYX6</accession>
<sequence length="112" mass="12840">MPLAPLPFGEATVVRLADMSSERAESSLCKAMRFLLISKQRMVSASNKPDNYFYYYFLRILRSDPDSNIVWPRSGPRLVYVDYMQTRCGPDLGRHYAAVRGRCKLPLKTCTI</sequence>
<keyword evidence="2" id="KW-1185">Reference proteome</keyword>
<proteinExistence type="predicted"/>
<reference evidence="1 2" key="1">
    <citation type="submission" date="2018-10" db="EMBL/GenBank/DDBJ databases">
        <title>Genome assembly for a Yunnan-Guizhou Plateau 3E fish, Anabarilius grahami (Regan), and its evolutionary and genetic applications.</title>
        <authorList>
            <person name="Jiang W."/>
        </authorList>
    </citation>
    <scope>NUCLEOTIDE SEQUENCE [LARGE SCALE GENOMIC DNA]</scope>
    <source>
        <strain evidence="1">AG-KIZ</strain>
        <tissue evidence="1">Muscle</tissue>
    </source>
</reference>